<dbReference type="InterPro" id="IPR039426">
    <property type="entry name" value="TonB-dep_rcpt-like"/>
</dbReference>
<keyword evidence="7" id="KW-0675">Receptor</keyword>
<keyword evidence="6" id="KW-0998">Cell outer membrane</keyword>
<dbReference type="EMBL" id="JPRM01000038">
    <property type="protein sequence ID" value="KFF10659.1"/>
    <property type="molecule type" value="Genomic_DNA"/>
</dbReference>
<keyword evidence="3" id="KW-1134">Transmembrane beta strand</keyword>
<dbReference type="STRING" id="991.IW20_20540"/>
<organism evidence="7 9">
    <name type="scientific">Flavobacterium hydatis</name>
    <name type="common">Cytophaga aquatilis</name>
    <dbReference type="NCBI Taxonomy" id="991"/>
    <lineage>
        <taxon>Bacteria</taxon>
        <taxon>Pseudomonadati</taxon>
        <taxon>Bacteroidota</taxon>
        <taxon>Flavobacteriia</taxon>
        <taxon>Flavobacteriales</taxon>
        <taxon>Flavobacteriaceae</taxon>
        <taxon>Flavobacterium</taxon>
    </lineage>
</organism>
<dbReference type="GO" id="GO:0044718">
    <property type="term" value="P:siderophore transmembrane transport"/>
    <property type="evidence" value="ECO:0007669"/>
    <property type="project" value="TreeGrafter"/>
</dbReference>
<dbReference type="InterPro" id="IPR036942">
    <property type="entry name" value="Beta-barrel_TonB_sf"/>
</dbReference>
<dbReference type="GO" id="GO:0009279">
    <property type="term" value="C:cell outer membrane"/>
    <property type="evidence" value="ECO:0007669"/>
    <property type="project" value="UniProtKB-SubCell"/>
</dbReference>
<evidence type="ECO:0000256" key="2">
    <source>
        <dbReference type="ARBA" id="ARBA00022448"/>
    </source>
</evidence>
<sequence length="664" mass="75335">MKTIATILLAIFTTICFAQKQEKDSISSVNLNEIIVIGKKTPVSKKQPKSLATVEEYLQQSSKVNMIRRGGYALEPIINSMATERTVITIDGMRIFGACTDKMDPVTSYVEISNLSEANIASGQQGSCHGPTIGGGIDLKRTNLTQRELGWNGNLKTGYETNNQHKIIGTSIGYNDSSFYINTDFMYRDAENYKAGNHEEINFSQFTKYNLSATAGYYLNKKSLIEGSIIYDKATDVGYPALPMDVSLAKATITSLRYNYTPVSGIFTNWETKVYYNTITHRMDDTKRPSVPIHMDMPGWSDTYGYYSKLKGKFKNHHFMANLNSFYNKSIAEMTMYPNNPKENAMFMYTWPDVRTFYNGLYLEDGIAISSDSDIRLSANIGVQSNKVADEFGLQSLQIFYPDMDASKNRVLKSLAGNYILRHNKFQYGFGLAYGERAPSVSEGYGYYLYNSNDFYDYIGNPNLETEKSFEANLSFGFKTERFTSSLTSSFFHIQDYIVGKIDTNIQPMTIGASGVKVYNALNYATIFNTDLNLEYKIAENWVFKTMFVYSYGKDNDNNNIPFISPLRYSGNIQYKKENFNAEFGASGNLAQTKFASVYGESKTPDYVIFNFSSGYTLPWNHNKLNIQAGVENILDKYYTTFSDWNKIPRQGRNFFINVSYVLF</sequence>
<reference evidence="8 10" key="2">
    <citation type="submission" date="2016-11" db="EMBL/GenBank/DDBJ databases">
        <title>Whole genomes of Flavobacteriaceae.</title>
        <authorList>
            <person name="Stine C."/>
            <person name="Li C."/>
            <person name="Tadesse D."/>
        </authorList>
    </citation>
    <scope>NUCLEOTIDE SEQUENCE [LARGE SCALE GENOMIC DNA]</scope>
    <source>
        <strain evidence="8 10">ATCC 29551</strain>
    </source>
</reference>
<dbReference type="Proteomes" id="UP000198424">
    <property type="component" value="Unassembled WGS sequence"/>
</dbReference>
<dbReference type="Proteomes" id="UP000028712">
    <property type="component" value="Unassembled WGS sequence"/>
</dbReference>
<evidence type="ECO:0000313" key="10">
    <source>
        <dbReference type="Proteomes" id="UP000198424"/>
    </source>
</evidence>
<dbReference type="PANTHER" id="PTHR30069">
    <property type="entry name" value="TONB-DEPENDENT OUTER MEMBRANE RECEPTOR"/>
    <property type="match status" value="1"/>
</dbReference>
<dbReference type="OrthoDB" id="9759247at2"/>
<evidence type="ECO:0000313" key="9">
    <source>
        <dbReference type="Proteomes" id="UP000028712"/>
    </source>
</evidence>
<comment type="caution">
    <text evidence="7">The sequence shown here is derived from an EMBL/GenBank/DDBJ whole genome shotgun (WGS) entry which is preliminary data.</text>
</comment>
<protein>
    <submittedName>
        <fullName evidence="7">TonB-dependent receptor</fullName>
    </submittedName>
</protein>
<evidence type="ECO:0000256" key="1">
    <source>
        <dbReference type="ARBA" id="ARBA00004571"/>
    </source>
</evidence>
<dbReference type="SUPFAM" id="SSF56935">
    <property type="entry name" value="Porins"/>
    <property type="match status" value="1"/>
</dbReference>
<evidence type="ECO:0000256" key="4">
    <source>
        <dbReference type="ARBA" id="ARBA00022692"/>
    </source>
</evidence>
<accession>A0A086A1U5</accession>
<keyword evidence="5" id="KW-0472">Membrane</keyword>
<name>A0A086A1U5_FLAHY</name>
<dbReference type="AlphaFoldDB" id="A0A086A1U5"/>
<comment type="subcellular location">
    <subcellularLocation>
        <location evidence="1">Cell outer membrane</location>
        <topology evidence="1">Multi-pass membrane protein</topology>
    </subcellularLocation>
</comment>
<dbReference type="RefSeq" id="WP_035626617.1">
    <property type="nucleotide sequence ID" value="NZ_JBEWQG010000036.1"/>
</dbReference>
<dbReference type="GO" id="GO:0015344">
    <property type="term" value="F:siderophore uptake transmembrane transporter activity"/>
    <property type="evidence" value="ECO:0007669"/>
    <property type="project" value="TreeGrafter"/>
</dbReference>
<dbReference type="EMBL" id="MUGY01000010">
    <property type="protein sequence ID" value="OXA94288.1"/>
    <property type="molecule type" value="Genomic_DNA"/>
</dbReference>
<evidence type="ECO:0000313" key="8">
    <source>
        <dbReference type="EMBL" id="OXA94288.1"/>
    </source>
</evidence>
<gene>
    <name evidence="8" type="ORF">B0A62_11585</name>
    <name evidence="7" type="ORF">IW20_20540</name>
</gene>
<keyword evidence="10" id="KW-1185">Reference proteome</keyword>
<evidence type="ECO:0000256" key="3">
    <source>
        <dbReference type="ARBA" id="ARBA00022452"/>
    </source>
</evidence>
<keyword evidence="2" id="KW-0813">Transport</keyword>
<evidence type="ECO:0000313" key="7">
    <source>
        <dbReference type="EMBL" id="KFF10659.1"/>
    </source>
</evidence>
<evidence type="ECO:0000256" key="6">
    <source>
        <dbReference type="ARBA" id="ARBA00023237"/>
    </source>
</evidence>
<dbReference type="Gene3D" id="2.40.170.20">
    <property type="entry name" value="TonB-dependent receptor, beta-barrel domain"/>
    <property type="match status" value="1"/>
</dbReference>
<keyword evidence="4" id="KW-0812">Transmembrane</keyword>
<dbReference type="PANTHER" id="PTHR30069:SF49">
    <property type="entry name" value="OUTER MEMBRANE PROTEIN C"/>
    <property type="match status" value="1"/>
</dbReference>
<dbReference type="eggNOG" id="COG4771">
    <property type="taxonomic scope" value="Bacteria"/>
</dbReference>
<evidence type="ECO:0000256" key="5">
    <source>
        <dbReference type="ARBA" id="ARBA00023136"/>
    </source>
</evidence>
<proteinExistence type="predicted"/>
<reference evidence="7 9" key="1">
    <citation type="submission" date="2014-07" db="EMBL/GenBank/DDBJ databases">
        <title>Genome of Flavobacterium hydatis DSM 2063.</title>
        <authorList>
            <person name="Pipes S.E."/>
            <person name="Stropko S.J."/>
            <person name="Newman J.D."/>
        </authorList>
    </citation>
    <scope>NUCLEOTIDE SEQUENCE [LARGE SCALE GENOMIC DNA]</scope>
    <source>
        <strain evidence="7 9">DSM 2063</strain>
    </source>
</reference>